<dbReference type="AlphaFoldDB" id="A0A7Y9VWB1"/>
<dbReference type="Gene3D" id="2.40.30.10">
    <property type="entry name" value="Translation factors"/>
    <property type="match status" value="1"/>
</dbReference>
<dbReference type="InterPro" id="IPR036188">
    <property type="entry name" value="FAD/NAD-bd_sf"/>
</dbReference>
<dbReference type="InterPro" id="IPR022460">
    <property type="entry name" value="Flavoprotein_PP4765"/>
</dbReference>
<dbReference type="PANTHER" id="PTHR42887:SF1">
    <property type="entry name" value="BLR3961 PROTEIN"/>
    <property type="match status" value="1"/>
</dbReference>
<keyword evidence="3" id="KW-0274">FAD</keyword>
<name>A0A7Y9VWB1_9PSED</name>
<dbReference type="EMBL" id="JACCAT010000001">
    <property type="protein sequence ID" value="NYH09776.1"/>
    <property type="molecule type" value="Genomic_DNA"/>
</dbReference>
<sequence length="413" mass="43793">MTQTSAALPAHVAIIGGGPAGLMAAEVLSQAGVRVDLYDGMPSVGRKFLLAGVGGMNITHSEAYPAFLSRYAERAPNIAPLLRAFDADALCRWIHELGIETFIGSSGRVFPTDMKAAPLLRAWLKRLRDSGVVIHTRHRWLGWDESGALRIDSPEGEKTLNPDATLLALGGGSWSRLGSDGAWMLPLEQRGVGLAPLQPSNCGFEVQAWSEVMVSKFAGAPLKNIAIGLNDDVPRLGECVITATGIEGSLIYALSAPIREAINVHGAATIHIDLLPGRPVDKLQAALSKPRGSRSMAKHLHSQVGIDGVKAALLRELTDAATFADPALLARAIKALPLTLVKTRPLDEAISSAGGVTFEAMDERMMLKALPGVFCAGEMLDWEAPTGGYLLTACFASGRAAAAGMLDWLKQRN</sequence>
<dbReference type="SUPFAM" id="SSF160996">
    <property type="entry name" value="HI0933 insert domain-like"/>
    <property type="match status" value="1"/>
</dbReference>
<evidence type="ECO:0000313" key="7">
    <source>
        <dbReference type="Proteomes" id="UP000553035"/>
    </source>
</evidence>
<accession>A0A7Y9VWB1</accession>
<dbReference type="RefSeq" id="WP_179693650.1">
    <property type="nucleotide sequence ID" value="NZ_JACCAT010000001.1"/>
</dbReference>
<proteinExistence type="predicted"/>
<dbReference type="InterPro" id="IPR004792">
    <property type="entry name" value="BaiN-like"/>
</dbReference>
<dbReference type="Pfam" id="PF03486">
    <property type="entry name" value="HI0933_like"/>
    <property type="match status" value="1"/>
</dbReference>
<dbReference type="Proteomes" id="UP000553035">
    <property type="component" value="Unassembled WGS sequence"/>
</dbReference>
<dbReference type="SUPFAM" id="SSF51905">
    <property type="entry name" value="FAD/NAD(P)-binding domain"/>
    <property type="match status" value="1"/>
</dbReference>
<evidence type="ECO:0000313" key="6">
    <source>
        <dbReference type="EMBL" id="NYH09776.1"/>
    </source>
</evidence>
<keyword evidence="2" id="KW-0285">Flavoprotein</keyword>
<dbReference type="Gene3D" id="1.10.8.260">
    <property type="entry name" value="HI0933 insert domain-like"/>
    <property type="match status" value="1"/>
</dbReference>
<dbReference type="InterPro" id="IPR023166">
    <property type="entry name" value="BaiN-like_dom_sf"/>
</dbReference>
<dbReference type="PRINTS" id="PR00419">
    <property type="entry name" value="ADXRDTASE"/>
</dbReference>
<dbReference type="Pfam" id="PF22780">
    <property type="entry name" value="HI0933_like_1st"/>
    <property type="match status" value="1"/>
</dbReference>
<protein>
    <recommendedName>
        <fullName evidence="8">NAD(FAD)-utilizing dehydrogenase</fullName>
    </recommendedName>
</protein>
<evidence type="ECO:0008006" key="8">
    <source>
        <dbReference type="Google" id="ProtNLM"/>
    </source>
</evidence>
<dbReference type="NCBIfam" id="TIGR03862">
    <property type="entry name" value="flavo_PP4765"/>
    <property type="match status" value="1"/>
</dbReference>
<evidence type="ECO:0000259" key="5">
    <source>
        <dbReference type="Pfam" id="PF22780"/>
    </source>
</evidence>
<evidence type="ECO:0000256" key="2">
    <source>
        <dbReference type="ARBA" id="ARBA00022630"/>
    </source>
</evidence>
<feature type="domain" description="RsdA/BaiN/AoA(So)-like Rossmann fold-like" evidence="4">
    <location>
        <begin position="11"/>
        <end position="403"/>
    </location>
</feature>
<dbReference type="NCBIfam" id="TIGR00275">
    <property type="entry name" value="aminoacetone oxidase family FAD-binding enzyme"/>
    <property type="match status" value="1"/>
</dbReference>
<dbReference type="Gene3D" id="3.50.50.60">
    <property type="entry name" value="FAD/NAD(P)-binding domain"/>
    <property type="match status" value="1"/>
</dbReference>
<evidence type="ECO:0000256" key="1">
    <source>
        <dbReference type="ARBA" id="ARBA00001974"/>
    </source>
</evidence>
<feature type="domain" description="RsdA/BaiN/AoA(So)-like insert" evidence="5">
    <location>
        <begin position="198"/>
        <end position="351"/>
    </location>
</feature>
<comment type="cofactor">
    <cofactor evidence="1">
        <name>FAD</name>
        <dbReference type="ChEBI" id="CHEBI:57692"/>
    </cofactor>
</comment>
<evidence type="ECO:0000256" key="3">
    <source>
        <dbReference type="ARBA" id="ARBA00022827"/>
    </source>
</evidence>
<dbReference type="InterPro" id="IPR055178">
    <property type="entry name" value="RsdA/BaiN/AoA(So)-like_dom"/>
</dbReference>
<comment type="caution">
    <text evidence="6">The sequence shown here is derived from an EMBL/GenBank/DDBJ whole genome shotgun (WGS) entry which is preliminary data.</text>
</comment>
<organism evidence="6 7">
    <name type="scientific">Pseudomonas moraviensis</name>
    <dbReference type="NCBI Taxonomy" id="321662"/>
    <lineage>
        <taxon>Bacteria</taxon>
        <taxon>Pseudomonadati</taxon>
        <taxon>Pseudomonadota</taxon>
        <taxon>Gammaproteobacteria</taxon>
        <taxon>Pseudomonadales</taxon>
        <taxon>Pseudomonadaceae</taxon>
        <taxon>Pseudomonas</taxon>
    </lineage>
</organism>
<dbReference type="PANTHER" id="PTHR42887">
    <property type="entry name" value="OS12G0638800 PROTEIN"/>
    <property type="match status" value="1"/>
</dbReference>
<evidence type="ECO:0000259" key="4">
    <source>
        <dbReference type="Pfam" id="PF03486"/>
    </source>
</evidence>
<gene>
    <name evidence="6" type="ORF">GGI52_002819</name>
</gene>
<reference evidence="6 7" key="1">
    <citation type="submission" date="2020-07" db="EMBL/GenBank/DDBJ databases">
        <title>Exploring microbial biodiversity for novel pathways involved in the catabolism of aromatic compounds derived from lignin.</title>
        <authorList>
            <person name="Elkins J."/>
        </authorList>
    </citation>
    <scope>NUCLEOTIDE SEQUENCE [LARGE SCALE GENOMIC DNA]</scope>
    <source>
        <strain evidence="6 7">VanB</strain>
    </source>
</reference>
<dbReference type="InterPro" id="IPR057661">
    <property type="entry name" value="RsdA/BaiN/AoA(So)_Rossmann"/>
</dbReference>